<name>A0A1C3NE51_9ACTN</name>
<keyword evidence="3" id="KW-1185">Reference proteome</keyword>
<keyword evidence="1" id="KW-0472">Membrane</keyword>
<keyword evidence="1" id="KW-1133">Transmembrane helix</keyword>
<keyword evidence="1" id="KW-0812">Transmembrane</keyword>
<accession>A0A1C3NE51</accession>
<dbReference type="RefSeq" id="WP_091597390.1">
    <property type="nucleotide sequence ID" value="NZ_JBHRWG010000002.1"/>
</dbReference>
<gene>
    <name evidence="2" type="ORF">GA0070620_6421</name>
</gene>
<dbReference type="STRING" id="307121.GA0070620_6421"/>
<feature type="transmembrane region" description="Helical" evidence="1">
    <location>
        <begin position="12"/>
        <end position="35"/>
    </location>
</feature>
<organism evidence="2 3">
    <name type="scientific">Micromonospora krabiensis</name>
    <dbReference type="NCBI Taxonomy" id="307121"/>
    <lineage>
        <taxon>Bacteria</taxon>
        <taxon>Bacillati</taxon>
        <taxon>Actinomycetota</taxon>
        <taxon>Actinomycetes</taxon>
        <taxon>Micromonosporales</taxon>
        <taxon>Micromonosporaceae</taxon>
        <taxon>Micromonospora</taxon>
    </lineage>
</organism>
<feature type="transmembrane region" description="Helical" evidence="1">
    <location>
        <begin position="47"/>
        <end position="70"/>
    </location>
</feature>
<sequence length="161" mass="15944">MGAIARHVAGALGAWLVFTLQGLLGYLALLAYALVTDTDAGGPLAGPLLVLLAAVLGVVVVPLLVVPAVLLGEAIRRRRGRFLGALVGGATAMLLAALVAVSVALVTVSPTATVLVGVIAALAMVAPVAVYPAVAAATRVLSSRLARRLDPVFGGGTTPAP</sequence>
<dbReference type="Proteomes" id="UP000199393">
    <property type="component" value="Chromosome I"/>
</dbReference>
<dbReference type="EMBL" id="LT598496">
    <property type="protein sequence ID" value="SBV30819.1"/>
    <property type="molecule type" value="Genomic_DNA"/>
</dbReference>
<feature type="transmembrane region" description="Helical" evidence="1">
    <location>
        <begin position="114"/>
        <end position="138"/>
    </location>
</feature>
<feature type="transmembrane region" description="Helical" evidence="1">
    <location>
        <begin position="82"/>
        <end position="108"/>
    </location>
</feature>
<protein>
    <submittedName>
        <fullName evidence="2">Uncharacterized protein</fullName>
    </submittedName>
</protein>
<evidence type="ECO:0000313" key="3">
    <source>
        <dbReference type="Proteomes" id="UP000199393"/>
    </source>
</evidence>
<dbReference type="AlphaFoldDB" id="A0A1C3NE51"/>
<evidence type="ECO:0000313" key="2">
    <source>
        <dbReference type="EMBL" id="SBV30819.1"/>
    </source>
</evidence>
<proteinExistence type="predicted"/>
<evidence type="ECO:0000256" key="1">
    <source>
        <dbReference type="SAM" id="Phobius"/>
    </source>
</evidence>
<reference evidence="3" key="1">
    <citation type="submission" date="2016-06" db="EMBL/GenBank/DDBJ databases">
        <authorList>
            <person name="Varghese N."/>
        </authorList>
    </citation>
    <scope>NUCLEOTIDE SEQUENCE [LARGE SCALE GENOMIC DNA]</scope>
    <source>
        <strain evidence="3">DSM 45344</strain>
    </source>
</reference>